<evidence type="ECO:0000256" key="2">
    <source>
        <dbReference type="ARBA" id="ARBA00005658"/>
    </source>
</evidence>
<feature type="transmembrane region" description="Helical" evidence="8">
    <location>
        <begin position="473"/>
        <end position="494"/>
    </location>
</feature>
<dbReference type="PANTHER" id="PTHR30047:SF7">
    <property type="entry name" value="HIGH-AFFINITY CHOLINE TRANSPORT PROTEIN"/>
    <property type="match status" value="1"/>
</dbReference>
<feature type="transmembrane region" description="Helical" evidence="8">
    <location>
        <begin position="179"/>
        <end position="204"/>
    </location>
</feature>
<dbReference type="Proteomes" id="UP000184432">
    <property type="component" value="Unassembled WGS sequence"/>
</dbReference>
<evidence type="ECO:0000256" key="1">
    <source>
        <dbReference type="ARBA" id="ARBA00004651"/>
    </source>
</evidence>
<evidence type="ECO:0000256" key="3">
    <source>
        <dbReference type="ARBA" id="ARBA00022448"/>
    </source>
</evidence>
<dbReference type="Pfam" id="PF02028">
    <property type="entry name" value="BCCT"/>
    <property type="match status" value="1"/>
</dbReference>
<evidence type="ECO:0000256" key="4">
    <source>
        <dbReference type="ARBA" id="ARBA00022475"/>
    </source>
</evidence>
<comment type="similarity">
    <text evidence="2">Belongs to the BCCT transporter (TC 2.A.15) family.</text>
</comment>
<dbReference type="InterPro" id="IPR000060">
    <property type="entry name" value="BCCT_transptr"/>
</dbReference>
<gene>
    <name evidence="9" type="ORF">SAMN04488508_110140</name>
</gene>
<keyword evidence="7 8" id="KW-0472">Membrane</keyword>
<reference evidence="10" key="1">
    <citation type="submission" date="2016-11" db="EMBL/GenBank/DDBJ databases">
        <authorList>
            <person name="Varghese N."/>
            <person name="Submissions S."/>
        </authorList>
    </citation>
    <scope>NUCLEOTIDE SEQUENCE [LARGE SCALE GENOMIC DNA]</scope>
    <source>
        <strain evidence="10">DSM 22623</strain>
    </source>
</reference>
<protein>
    <submittedName>
        <fullName evidence="9">Glycine betaine transporter</fullName>
    </submittedName>
</protein>
<evidence type="ECO:0000256" key="8">
    <source>
        <dbReference type="SAM" id="Phobius"/>
    </source>
</evidence>
<feature type="transmembrane region" description="Helical" evidence="8">
    <location>
        <begin position="345"/>
        <end position="362"/>
    </location>
</feature>
<dbReference type="EMBL" id="FQYP01000010">
    <property type="protein sequence ID" value="SHJ55438.1"/>
    <property type="molecule type" value="Genomic_DNA"/>
</dbReference>
<keyword evidence="10" id="KW-1185">Reference proteome</keyword>
<feature type="transmembrane region" description="Helical" evidence="8">
    <location>
        <begin position="224"/>
        <end position="248"/>
    </location>
</feature>
<dbReference type="OrthoDB" id="9775735at2"/>
<name>A0A1M6K8W5_9FLAO</name>
<feature type="transmembrane region" description="Helical" evidence="8">
    <location>
        <begin position="316"/>
        <end position="333"/>
    </location>
</feature>
<evidence type="ECO:0000313" key="10">
    <source>
        <dbReference type="Proteomes" id="UP000184432"/>
    </source>
</evidence>
<feature type="transmembrane region" description="Helical" evidence="8">
    <location>
        <begin position="87"/>
        <end position="107"/>
    </location>
</feature>
<keyword evidence="6 8" id="KW-1133">Transmembrane helix</keyword>
<feature type="transmembrane region" description="Helical" evidence="8">
    <location>
        <begin position="134"/>
        <end position="158"/>
    </location>
</feature>
<keyword evidence="4" id="KW-1003">Cell membrane</keyword>
<accession>A0A1M6K8W5</accession>
<evidence type="ECO:0000256" key="6">
    <source>
        <dbReference type="ARBA" id="ARBA00022989"/>
    </source>
</evidence>
<feature type="transmembrane region" description="Helical" evidence="8">
    <location>
        <begin position="9"/>
        <end position="30"/>
    </location>
</feature>
<evidence type="ECO:0000256" key="7">
    <source>
        <dbReference type="ARBA" id="ARBA00023136"/>
    </source>
</evidence>
<organism evidence="9 10">
    <name type="scientific">Aquimarina spongiae</name>
    <dbReference type="NCBI Taxonomy" id="570521"/>
    <lineage>
        <taxon>Bacteria</taxon>
        <taxon>Pseudomonadati</taxon>
        <taxon>Bacteroidota</taxon>
        <taxon>Flavobacteriia</taxon>
        <taxon>Flavobacteriales</taxon>
        <taxon>Flavobacteriaceae</taxon>
        <taxon>Aquimarina</taxon>
    </lineage>
</organism>
<keyword evidence="3" id="KW-0813">Transport</keyword>
<proteinExistence type="inferred from homology"/>
<dbReference type="GO" id="GO:0022857">
    <property type="term" value="F:transmembrane transporter activity"/>
    <property type="evidence" value="ECO:0007669"/>
    <property type="project" value="InterPro"/>
</dbReference>
<dbReference type="RefSeq" id="WP_073320661.1">
    <property type="nucleotide sequence ID" value="NZ_FQYP01000010.1"/>
</dbReference>
<keyword evidence="5 8" id="KW-0812">Transmembrane</keyword>
<comment type="subcellular location">
    <subcellularLocation>
        <location evidence="1">Cell membrane</location>
        <topology evidence="1">Multi-pass membrane protein</topology>
    </subcellularLocation>
</comment>
<dbReference type="GO" id="GO:0005886">
    <property type="term" value="C:plasma membrane"/>
    <property type="evidence" value="ECO:0007669"/>
    <property type="project" value="UniProtKB-SubCell"/>
</dbReference>
<feature type="transmembrane region" description="Helical" evidence="8">
    <location>
        <begin position="401"/>
        <end position="429"/>
    </location>
</feature>
<feature type="transmembrane region" description="Helical" evidence="8">
    <location>
        <begin position="50"/>
        <end position="67"/>
    </location>
</feature>
<feature type="transmembrane region" description="Helical" evidence="8">
    <location>
        <begin position="441"/>
        <end position="461"/>
    </location>
</feature>
<evidence type="ECO:0000313" key="9">
    <source>
        <dbReference type="EMBL" id="SHJ55438.1"/>
    </source>
</evidence>
<dbReference type="PANTHER" id="PTHR30047">
    <property type="entry name" value="HIGH-AFFINITY CHOLINE TRANSPORT PROTEIN-RELATED"/>
    <property type="match status" value="1"/>
</dbReference>
<feature type="transmembrane region" description="Helical" evidence="8">
    <location>
        <begin position="260"/>
        <end position="284"/>
    </location>
</feature>
<dbReference type="AlphaFoldDB" id="A0A1M6K8W5"/>
<evidence type="ECO:0000256" key="5">
    <source>
        <dbReference type="ARBA" id="ARBA00022692"/>
    </source>
</evidence>
<sequence>MRFDFSKNSLLYISLGILLFFSFFLYFFTVETYDGIESFSILIRQLFGRFYLWLGLICVVLLVMLAISKWGSKKLGSSTDRPQFSRLAWISMLYSAGMGAGILLRAVQEPVYMMNNPPINTSAKTSTIALEYTFYQWGFTAWAFYAIFAIVVGYYLFVHSKKVLSSSAFSSISKLVPSGVAQSIIFGSIDILAILTTVFGLVAAIGLGTTQTEGGLTHILNHDIGLTGTILVLLLISVLAFISVFRGVNKGIKIISTWNIYITIGLLLFVFVQSDILSVIYQFFNALFHYIIDFIPLSLAYGRYNPGEAFLTDWTYYYWAFWLAWAPFTGIFIARISKGRTLREIILGVLFIPSLGTFFWFTTFGQSAFDIIEHLGNYQGQFDNVFTSIFIFFENYPLQSFINALTILLLISFLVTSLDSAIFVLSMFTDDGKQEPSKKHRLLWSIVLTIFAIGIILLGNAKAEINVLIAMQKLLIITSLPFSLLMVIMIILFFRDFKKKRPVEKT</sequence>